<evidence type="ECO:0000313" key="6">
    <source>
        <dbReference type="EMBL" id="KDE03740.1"/>
    </source>
</evidence>
<dbReference type="PANTHER" id="PTHR20982:SF3">
    <property type="entry name" value="MITOCHONDRIAL RIBOSOME RECYCLING FACTOR PSEUDO 1"/>
    <property type="match status" value="1"/>
</dbReference>
<dbReference type="InterPro" id="IPR002661">
    <property type="entry name" value="Ribosome_recyc_fac"/>
</dbReference>
<dbReference type="PANTHER" id="PTHR20982">
    <property type="entry name" value="RIBOSOME RECYCLING FACTOR"/>
    <property type="match status" value="1"/>
</dbReference>
<dbReference type="OMA" id="PRIICTR"/>
<dbReference type="FunFam" id="3.30.1360.40:FF:000001">
    <property type="entry name" value="Ribosome-recycling factor"/>
    <property type="match status" value="1"/>
</dbReference>
<evidence type="ECO:0000313" key="8">
    <source>
        <dbReference type="Proteomes" id="UP000017200"/>
    </source>
</evidence>
<comment type="function">
    <text evidence="3">Necessary for protein synthesis in mitochondria. Functions as a ribosome recycling factor in mitochondria.</text>
</comment>
<organism evidence="6">
    <name type="scientific">Microbotryum lychnidis-dioicae (strain p1A1 Lamole / MvSl-1064)</name>
    <name type="common">Anther smut fungus</name>
    <dbReference type="NCBI Taxonomy" id="683840"/>
    <lineage>
        <taxon>Eukaryota</taxon>
        <taxon>Fungi</taxon>
        <taxon>Dikarya</taxon>
        <taxon>Basidiomycota</taxon>
        <taxon>Pucciniomycotina</taxon>
        <taxon>Microbotryomycetes</taxon>
        <taxon>Microbotryales</taxon>
        <taxon>Microbotryaceae</taxon>
        <taxon>Microbotryum</taxon>
    </lineage>
</organism>
<feature type="region of interest" description="Disordered" evidence="4">
    <location>
        <begin position="61"/>
        <end position="86"/>
    </location>
</feature>
<dbReference type="AlphaFoldDB" id="U5HFD2"/>
<gene>
    <name evidence="6" type="ORF">MVLG_05809</name>
</gene>
<accession>U5HFD2</accession>
<evidence type="ECO:0000313" key="7">
    <source>
        <dbReference type="EnsemblFungi" id="MVLG_05809T0"/>
    </source>
</evidence>
<evidence type="ECO:0000256" key="3">
    <source>
        <dbReference type="ARBA" id="ARBA00024909"/>
    </source>
</evidence>
<protein>
    <recommendedName>
        <fullName evidence="5">Ribosome recycling factor domain-containing protein</fullName>
    </recommendedName>
</protein>
<dbReference type="OrthoDB" id="407355at2759"/>
<dbReference type="EMBL" id="GL541727">
    <property type="protein sequence ID" value="KDE03740.1"/>
    <property type="molecule type" value="Genomic_DNA"/>
</dbReference>
<dbReference type="Proteomes" id="UP000017200">
    <property type="component" value="Unassembled WGS sequence"/>
</dbReference>
<dbReference type="FunCoup" id="U5HFD2">
    <property type="interactions" value="142"/>
</dbReference>
<feature type="region of interest" description="Disordered" evidence="4">
    <location>
        <begin position="243"/>
        <end position="267"/>
    </location>
</feature>
<dbReference type="Pfam" id="PF01765">
    <property type="entry name" value="RRF"/>
    <property type="match status" value="1"/>
</dbReference>
<dbReference type="SUPFAM" id="SSF55194">
    <property type="entry name" value="Ribosome recycling factor, RRF"/>
    <property type="match status" value="1"/>
</dbReference>
<dbReference type="Gene3D" id="1.10.132.20">
    <property type="entry name" value="Ribosome-recycling factor"/>
    <property type="match status" value="1"/>
</dbReference>
<evidence type="ECO:0000256" key="4">
    <source>
        <dbReference type="SAM" id="MobiDB-lite"/>
    </source>
</evidence>
<dbReference type="EMBL" id="AEIJ01000623">
    <property type="status" value="NOT_ANNOTATED_CDS"/>
    <property type="molecule type" value="Genomic_DNA"/>
</dbReference>
<keyword evidence="2" id="KW-0648">Protein biosynthesis</keyword>
<dbReference type="GO" id="GO:0006412">
    <property type="term" value="P:translation"/>
    <property type="evidence" value="ECO:0007669"/>
    <property type="project" value="UniProtKB-KW"/>
</dbReference>
<keyword evidence="8" id="KW-1185">Reference proteome</keyword>
<evidence type="ECO:0000256" key="2">
    <source>
        <dbReference type="ARBA" id="ARBA00022917"/>
    </source>
</evidence>
<evidence type="ECO:0000259" key="5">
    <source>
        <dbReference type="Pfam" id="PF01765"/>
    </source>
</evidence>
<dbReference type="EnsemblFungi" id="MVLG_05809T0">
    <property type="protein sequence ID" value="MVLG_05809T0"/>
    <property type="gene ID" value="MVLG_05809"/>
</dbReference>
<evidence type="ECO:0000256" key="1">
    <source>
        <dbReference type="ARBA" id="ARBA00005912"/>
    </source>
</evidence>
<reference evidence="6 8" key="3">
    <citation type="journal article" date="2015" name="BMC Genomics">
        <title>Sex and parasites: genomic and transcriptomic analysis of Microbotryum lychnidis-dioicae, the biotrophic and plant-castrating anther smut fungus.</title>
        <authorList>
            <person name="Perlin M.H."/>
            <person name="Amselem J."/>
            <person name="Fontanillas E."/>
            <person name="Toh S.S."/>
            <person name="Chen Z."/>
            <person name="Goldberg J."/>
            <person name="Duplessis S."/>
            <person name="Henrissat B."/>
            <person name="Young S."/>
            <person name="Zeng Q."/>
            <person name="Aguileta G."/>
            <person name="Petit E."/>
            <person name="Badouin H."/>
            <person name="Andrews J."/>
            <person name="Razeeq D."/>
            <person name="Gabaldon T."/>
            <person name="Quesneville H."/>
            <person name="Giraud T."/>
            <person name="Hood M.E."/>
            <person name="Schultz D.J."/>
            <person name="Cuomo C.A."/>
        </authorList>
    </citation>
    <scope>NUCLEOTIDE SEQUENCE [LARGE SCALE GENOMIC DNA]</scope>
    <source>
        <strain evidence="6">P1A1 Lamole</strain>
        <strain evidence="8">p1A1 Lamole</strain>
    </source>
</reference>
<dbReference type="InterPro" id="IPR023584">
    <property type="entry name" value="Ribosome_recyc_fac_dom"/>
</dbReference>
<sequence length="291" mass="31397">MSWRIARIASGLGSTLAARTRTRTRASAACTCLNLPSRQPIFTPHGQGVVLGSIRSYAKGKSKKATSKVSEPAEDVTSSDADTKRGKGKAKFVQAQQLTNDENLGVCDLKTLEASMDEAVDKLRVSLKAVVGRVGRVSPELLNDIKVEESGKRRPLAEFGTVSVKGGRDLVVHLFDESFMKAVSAALYASPLSLTPQSHSASSLLVPIPAPTWEKRKAMTRQASDACEAARIAVRNLRTRGQKEIKQDLSTSSVSKEEARSDGKNLDAATKKRTDEIDGIFAEAKKVLMDE</sequence>
<dbReference type="STRING" id="683840.U5HFD2"/>
<dbReference type="GO" id="GO:0005739">
    <property type="term" value="C:mitochondrion"/>
    <property type="evidence" value="ECO:0007669"/>
    <property type="project" value="TreeGrafter"/>
</dbReference>
<dbReference type="HOGENOM" id="CLU_957115_0_0_1"/>
<reference evidence="7" key="4">
    <citation type="submission" date="2015-06" db="UniProtKB">
        <authorList>
            <consortium name="EnsemblFungi"/>
        </authorList>
    </citation>
    <scope>IDENTIFICATION</scope>
</reference>
<dbReference type="Gene3D" id="3.30.1360.40">
    <property type="match status" value="1"/>
</dbReference>
<dbReference type="GO" id="GO:0043023">
    <property type="term" value="F:ribosomal large subunit binding"/>
    <property type="evidence" value="ECO:0007669"/>
    <property type="project" value="TreeGrafter"/>
</dbReference>
<comment type="similarity">
    <text evidence="1">Belongs to the RRF family.</text>
</comment>
<reference evidence="8" key="1">
    <citation type="submission" date="2010-11" db="EMBL/GenBank/DDBJ databases">
        <title>The genome sequence of Microbotryum violaceum strain p1A1 Lamole.</title>
        <authorList>
            <person name="Cuomo C."/>
            <person name="Perlin M."/>
            <person name="Young S.K."/>
            <person name="Zeng Q."/>
            <person name="Gargeya S."/>
            <person name="Alvarado L."/>
            <person name="Berlin A."/>
            <person name="Chapman S.B."/>
            <person name="Chen Z."/>
            <person name="Freedman E."/>
            <person name="Gellesch M."/>
            <person name="Goldberg J."/>
            <person name="Griggs A."/>
            <person name="Gujja S."/>
            <person name="Heilman E."/>
            <person name="Heiman D."/>
            <person name="Howarth C."/>
            <person name="Mehta T."/>
            <person name="Neiman D."/>
            <person name="Pearson M."/>
            <person name="Roberts A."/>
            <person name="Saif S."/>
            <person name="Shea T."/>
            <person name="Shenoy N."/>
            <person name="Sisk P."/>
            <person name="Stolte C."/>
            <person name="Sykes S."/>
            <person name="White J."/>
            <person name="Yandava C."/>
            <person name="Haas B."/>
            <person name="Nusbaum C."/>
            <person name="Birren B."/>
        </authorList>
    </citation>
    <scope>NUCLEOTIDE SEQUENCE [LARGE SCALE GENOMIC DNA]</scope>
    <source>
        <strain evidence="8">p1A1 Lamole</strain>
    </source>
</reference>
<feature type="domain" description="Ribosome recycling factor" evidence="5">
    <location>
        <begin position="133"/>
        <end position="289"/>
    </location>
</feature>
<name>U5HFD2_USTV1</name>
<feature type="compositionally biased region" description="Basic and acidic residues" evidence="4">
    <location>
        <begin position="255"/>
        <end position="267"/>
    </location>
</feature>
<dbReference type="InParanoid" id="U5HFD2"/>
<reference evidence="6" key="2">
    <citation type="submission" date="2010-11" db="EMBL/GenBank/DDBJ databases">
        <authorList>
            <consortium name="The Broad Institute Genome Sequencing Platform"/>
            <person name="Earl A."/>
            <person name="Ward D."/>
            <person name="Feldgarden M."/>
            <person name="Gevers D."/>
            <person name="Butler R."/>
            <person name="Young S.K."/>
            <person name="Zeng Q."/>
            <person name="Gargeya S."/>
            <person name="Fitzgerald M."/>
            <person name="Haas B."/>
            <person name="Abouelleil A."/>
            <person name="Alvarado L."/>
            <person name="Arachchi H.M."/>
            <person name="Berlin A."/>
            <person name="Brown A."/>
            <person name="Chapman S.B."/>
            <person name="Chen Z."/>
            <person name="Dunbar C."/>
            <person name="Freedman E."/>
            <person name="Gearin G."/>
            <person name="Gellesch M."/>
            <person name="Goldberg J."/>
            <person name="Griggs A."/>
            <person name="Gujja S."/>
            <person name="Heilman E."/>
            <person name="Heiman D."/>
            <person name="Howarth C."/>
            <person name="Larson L."/>
            <person name="Lui A."/>
            <person name="MacDonald P.J.P."/>
            <person name="Mehta T."/>
            <person name="Montmayeur A."/>
            <person name="Murphy C."/>
            <person name="Neiman D."/>
            <person name="Pearson M."/>
            <person name="Priest M."/>
            <person name="Roberts A."/>
            <person name="Saif S."/>
            <person name="Shea T."/>
            <person name="Shenoy N."/>
            <person name="Sisk P."/>
            <person name="Stolte C."/>
            <person name="Sykes S."/>
            <person name="White J."/>
            <person name="Yandava C."/>
            <person name="Wortman J."/>
            <person name="Nusbaum C."/>
            <person name="Birren B."/>
        </authorList>
    </citation>
    <scope>NUCLEOTIDE SEQUENCE</scope>
    <source>
        <strain evidence="6">P1A1 Lamole</strain>
    </source>
</reference>
<dbReference type="InterPro" id="IPR036191">
    <property type="entry name" value="RRF_sf"/>
</dbReference>
<proteinExistence type="inferred from homology"/>